<evidence type="ECO:0000313" key="4">
    <source>
        <dbReference type="Proteomes" id="UP000052013"/>
    </source>
</evidence>
<dbReference type="STRING" id="1423739.FC85_GL000238"/>
<dbReference type="Proteomes" id="UP000052013">
    <property type="component" value="Unassembled WGS sequence"/>
</dbReference>
<accession>A0A0R1SHU7</accession>
<dbReference type="AlphaFoldDB" id="A0A0R1SHU7"/>
<feature type="domain" description="DUF5776" evidence="2">
    <location>
        <begin position="620"/>
        <end position="685"/>
    </location>
</feature>
<dbReference type="Pfam" id="PF19087">
    <property type="entry name" value="DUF5776"/>
    <property type="match status" value="1"/>
</dbReference>
<proteinExistence type="predicted"/>
<name>A0A0R1SHU7_9LACO</name>
<evidence type="ECO:0008006" key="5">
    <source>
        <dbReference type="Google" id="ProtNLM"/>
    </source>
</evidence>
<dbReference type="SUPFAM" id="SSF48239">
    <property type="entry name" value="Terpenoid cyclases/Protein prenyltransferases"/>
    <property type="match status" value="1"/>
</dbReference>
<evidence type="ECO:0000259" key="1">
    <source>
        <dbReference type="Pfam" id="PF07564"/>
    </source>
</evidence>
<gene>
    <name evidence="3" type="ORF">FC85_GL000238</name>
</gene>
<feature type="domain" description="DUF1542" evidence="1">
    <location>
        <begin position="339"/>
        <end position="411"/>
    </location>
</feature>
<dbReference type="EMBL" id="AZEY01000068">
    <property type="protein sequence ID" value="KRL65411.1"/>
    <property type="molecule type" value="Genomic_DNA"/>
</dbReference>
<comment type="caution">
    <text evidence="3">The sequence shown here is derived from an EMBL/GenBank/DDBJ whole genome shotgun (WGS) entry which is preliminary data.</text>
</comment>
<dbReference type="RefSeq" id="WP_057864826.1">
    <property type="nucleotide sequence ID" value="NZ_AZEY01000068.1"/>
</dbReference>
<protein>
    <recommendedName>
        <fullName evidence="5">DUF5776 domain-containing protein</fullName>
    </recommendedName>
</protein>
<dbReference type="PATRIC" id="fig|1423739.3.peg.249"/>
<dbReference type="Pfam" id="PF07564">
    <property type="entry name" value="DUF1542"/>
    <property type="match status" value="1"/>
</dbReference>
<reference evidence="3 4" key="1">
    <citation type="journal article" date="2015" name="Genome Announc.">
        <title>Expanding the biotechnology potential of lactobacilli through comparative genomics of 213 strains and associated genera.</title>
        <authorList>
            <person name="Sun Z."/>
            <person name="Harris H.M."/>
            <person name="McCann A."/>
            <person name="Guo C."/>
            <person name="Argimon S."/>
            <person name="Zhang W."/>
            <person name="Yang X."/>
            <person name="Jeffery I.B."/>
            <person name="Cooney J.C."/>
            <person name="Kagawa T.F."/>
            <person name="Liu W."/>
            <person name="Song Y."/>
            <person name="Salvetti E."/>
            <person name="Wrobel A."/>
            <person name="Rasinkangas P."/>
            <person name="Parkhill J."/>
            <person name="Rea M.C."/>
            <person name="O'Sullivan O."/>
            <person name="Ritari J."/>
            <person name="Douillard F.P."/>
            <person name="Paul Ross R."/>
            <person name="Yang R."/>
            <person name="Briner A.E."/>
            <person name="Felis G.E."/>
            <person name="de Vos W.M."/>
            <person name="Barrangou R."/>
            <person name="Klaenhammer T.R."/>
            <person name="Caufield P.W."/>
            <person name="Cui Y."/>
            <person name="Zhang H."/>
            <person name="O'Toole P.W."/>
        </authorList>
    </citation>
    <scope>NUCLEOTIDE SEQUENCE [LARGE SCALE GENOMIC DNA]</scope>
    <source>
        <strain evidence="3 4">DSM 14421</strain>
    </source>
</reference>
<dbReference type="InterPro" id="IPR044081">
    <property type="entry name" value="DUF5776"/>
</dbReference>
<evidence type="ECO:0000313" key="3">
    <source>
        <dbReference type="EMBL" id="KRL65411.1"/>
    </source>
</evidence>
<organism evidence="3 4">
    <name type="scientific">Lentilactobacillus diolivorans DSM 14421</name>
    <dbReference type="NCBI Taxonomy" id="1423739"/>
    <lineage>
        <taxon>Bacteria</taxon>
        <taxon>Bacillati</taxon>
        <taxon>Bacillota</taxon>
        <taxon>Bacilli</taxon>
        <taxon>Lactobacillales</taxon>
        <taxon>Lactobacillaceae</taxon>
        <taxon>Lentilactobacillus</taxon>
    </lineage>
</organism>
<sequence length="689" mass="75428">MNIRRFVGNLVLILGMVVFSWIAVPNVKADSSNTGVSVINSANQGTDYQTAITNGIGYINKQDLSKLDAWNALDLARCSQPMTSAQNDQILENLKAELNSQEPDVQAKEYGKLIIGVVSAGGDPMNFDGKNLVTALEKSSPNDIYGLGYGVMALSTNNYGDESNAIIKIWVANLLKQQKDGVWNLFSVCDDTGMVLQALAMHQDLPGVKDAIQNAEKAVAAKYYQKDTGEFVDKNSPWGVSVNSNTDAFLVTGLAACGVDVGKPLINQSGAVSPINGLLKYQQSDGGFFWQLNTADVDSMSTAEAVYALEQYQYEQAGKGSIYDFQKNPKEIIASDQNKSYAISALKSAAVARKQSIASDQSANADDQATVNATIDQIVARYTDLINKDRSVNQILTDKQSGINAINNVVASHSDIATTTDKSNAINALLSTATNSKQFVNNDQKLNLASRNNVLTQIDQIVTSYTNTINNDILKNQVQSDLNAGVLAINNMTLLLDSYNNNSGSGNVVNHTGNVGNSANPVNSTNTLGSTQNSHSTKTVKQHKRVILLTGTAHLYRKSQFTQHNLIKSYLRQSRVNRPMFLIIREIAKNRYQVRDLNHGNYYGEIGYLNVSANKMTNAYYRKNPSKIKVIGTHGINSYRRSNLTRKQNHLKKGTIIKIKKVVNRGLTTRLQLKNGQYMTANKKLLIKD</sequence>
<dbReference type="InterPro" id="IPR008930">
    <property type="entry name" value="Terpenoid_cyclase/PrenylTrfase"/>
</dbReference>
<dbReference type="InterPro" id="IPR011439">
    <property type="entry name" value="DUF1542"/>
</dbReference>
<evidence type="ECO:0000259" key="2">
    <source>
        <dbReference type="Pfam" id="PF19087"/>
    </source>
</evidence>
<dbReference type="Gene3D" id="1.50.10.20">
    <property type="match status" value="1"/>
</dbReference>